<protein>
    <recommendedName>
        <fullName evidence="3">DUF7144 domain-containing protein</fullName>
    </recommendedName>
</protein>
<evidence type="ECO:0000256" key="2">
    <source>
        <dbReference type="SAM" id="Phobius"/>
    </source>
</evidence>
<dbReference type="OrthoDB" id="4482242at2"/>
<feature type="transmembrane region" description="Helical" evidence="2">
    <location>
        <begin position="27"/>
        <end position="54"/>
    </location>
</feature>
<dbReference type="Proteomes" id="UP000268329">
    <property type="component" value="Chromosome"/>
</dbReference>
<proteinExistence type="predicted"/>
<feature type="transmembrane region" description="Helical" evidence="2">
    <location>
        <begin position="101"/>
        <end position="120"/>
    </location>
</feature>
<dbReference type="Pfam" id="PF23636">
    <property type="entry name" value="DUF7144"/>
    <property type="match status" value="1"/>
</dbReference>
<evidence type="ECO:0000313" key="5">
    <source>
        <dbReference type="Proteomes" id="UP000268329"/>
    </source>
</evidence>
<keyword evidence="2" id="KW-0812">Transmembrane</keyword>
<dbReference type="InterPro" id="IPR055568">
    <property type="entry name" value="DUF7144"/>
</dbReference>
<feature type="transmembrane region" description="Helical" evidence="2">
    <location>
        <begin position="74"/>
        <end position="96"/>
    </location>
</feature>
<sequence length="151" mass="15773">MSQAAQPTGPGPTGGSRSSRGSGDRGGGWVTGGVTFAGVLMVCSGILALLQGIAAVTKDHIYVRIGDYVYKMTLSGWGTIHIILGVLVLGTGIGLLKDMTWARFAGLFLAALSLIAQFMFLPYAPLWSVILMALDVFVIWALASRQEAAAA</sequence>
<keyword evidence="2" id="KW-0472">Membrane</keyword>
<evidence type="ECO:0000256" key="1">
    <source>
        <dbReference type="SAM" id="MobiDB-lite"/>
    </source>
</evidence>
<reference evidence="4 5" key="1">
    <citation type="submission" date="2018-10" db="EMBL/GenBank/DDBJ databases">
        <title>The genome of Streptomyces dangxiongensis Z022.</title>
        <authorList>
            <person name="Zhang B."/>
        </authorList>
    </citation>
    <scope>NUCLEOTIDE SEQUENCE [LARGE SCALE GENOMIC DNA]</scope>
    <source>
        <strain evidence="4 5">Z022</strain>
    </source>
</reference>
<accession>A0A3G2JAX0</accession>
<evidence type="ECO:0000259" key="3">
    <source>
        <dbReference type="Pfam" id="PF23636"/>
    </source>
</evidence>
<name>A0A3G2JAX0_9ACTN</name>
<keyword evidence="5" id="KW-1185">Reference proteome</keyword>
<gene>
    <name evidence="4" type="ORF">D9753_06105</name>
</gene>
<dbReference type="AlphaFoldDB" id="A0A3G2JAX0"/>
<dbReference type="KEGG" id="sdd:D9753_06105"/>
<organism evidence="4 5">
    <name type="scientific">Streptomyces dangxiongensis</name>
    <dbReference type="NCBI Taxonomy" id="1442032"/>
    <lineage>
        <taxon>Bacteria</taxon>
        <taxon>Bacillati</taxon>
        <taxon>Actinomycetota</taxon>
        <taxon>Actinomycetes</taxon>
        <taxon>Kitasatosporales</taxon>
        <taxon>Streptomycetaceae</taxon>
        <taxon>Streptomyces</taxon>
    </lineage>
</organism>
<dbReference type="EMBL" id="CP033073">
    <property type="protein sequence ID" value="AYN38565.1"/>
    <property type="molecule type" value="Genomic_DNA"/>
</dbReference>
<feature type="transmembrane region" description="Helical" evidence="2">
    <location>
        <begin position="126"/>
        <end position="143"/>
    </location>
</feature>
<keyword evidence="2" id="KW-1133">Transmembrane helix</keyword>
<dbReference type="RefSeq" id="WP_121786074.1">
    <property type="nucleotide sequence ID" value="NZ_CP033073.1"/>
</dbReference>
<evidence type="ECO:0000313" key="4">
    <source>
        <dbReference type="EMBL" id="AYN38565.1"/>
    </source>
</evidence>
<feature type="domain" description="DUF7144" evidence="3">
    <location>
        <begin position="34"/>
        <end position="146"/>
    </location>
</feature>
<feature type="region of interest" description="Disordered" evidence="1">
    <location>
        <begin position="1"/>
        <end position="25"/>
    </location>
</feature>